<feature type="transmembrane region" description="Helical" evidence="11">
    <location>
        <begin position="79"/>
        <end position="100"/>
    </location>
</feature>
<comment type="similarity">
    <text evidence="2">Belongs to the ATPase A chain family.</text>
</comment>
<keyword evidence="4" id="KW-0138">CF(0)</keyword>
<dbReference type="Gene3D" id="1.20.120.220">
    <property type="entry name" value="ATP synthase, F0 complex, subunit A"/>
    <property type="match status" value="1"/>
</dbReference>
<dbReference type="GO" id="GO:0005886">
    <property type="term" value="C:plasma membrane"/>
    <property type="evidence" value="ECO:0007669"/>
    <property type="project" value="TreeGrafter"/>
</dbReference>
<accession>X0RH09</accession>
<dbReference type="GO" id="GO:0046933">
    <property type="term" value="F:proton-transporting ATP synthase activity, rotational mechanism"/>
    <property type="evidence" value="ECO:0007669"/>
    <property type="project" value="TreeGrafter"/>
</dbReference>
<dbReference type="GO" id="GO:0042777">
    <property type="term" value="P:proton motive force-driven plasma membrane ATP synthesis"/>
    <property type="evidence" value="ECO:0007669"/>
    <property type="project" value="TreeGrafter"/>
</dbReference>
<organism evidence="12">
    <name type="scientific">marine sediment metagenome</name>
    <dbReference type="NCBI Taxonomy" id="412755"/>
    <lineage>
        <taxon>unclassified sequences</taxon>
        <taxon>metagenomes</taxon>
        <taxon>ecological metagenomes</taxon>
    </lineage>
</organism>
<dbReference type="InterPro" id="IPR035908">
    <property type="entry name" value="F0_ATP_A_sf"/>
</dbReference>
<dbReference type="InterPro" id="IPR000568">
    <property type="entry name" value="ATP_synth_F0_asu"/>
</dbReference>
<dbReference type="Pfam" id="PF00119">
    <property type="entry name" value="ATP-synt_A"/>
    <property type="match status" value="1"/>
</dbReference>
<evidence type="ECO:0008006" key="13">
    <source>
        <dbReference type="Google" id="ProtNLM"/>
    </source>
</evidence>
<dbReference type="AlphaFoldDB" id="X0RH09"/>
<keyword evidence="9 11" id="KW-0472">Membrane</keyword>
<name>X0RH09_9ZZZZ</name>
<dbReference type="PRINTS" id="PR00123">
    <property type="entry name" value="ATPASEA"/>
</dbReference>
<evidence type="ECO:0000256" key="4">
    <source>
        <dbReference type="ARBA" id="ARBA00022547"/>
    </source>
</evidence>
<gene>
    <name evidence="12" type="ORF">S01H1_14701</name>
</gene>
<dbReference type="HAMAP" id="MF_01393">
    <property type="entry name" value="ATP_synth_a_bact"/>
    <property type="match status" value="1"/>
</dbReference>
<evidence type="ECO:0000256" key="2">
    <source>
        <dbReference type="ARBA" id="ARBA00006810"/>
    </source>
</evidence>
<reference evidence="12" key="1">
    <citation type="journal article" date="2014" name="Front. Microbiol.">
        <title>High frequency of phylogenetically diverse reductive dehalogenase-homologous genes in deep subseafloor sedimentary metagenomes.</title>
        <authorList>
            <person name="Kawai M."/>
            <person name="Futagami T."/>
            <person name="Toyoda A."/>
            <person name="Takaki Y."/>
            <person name="Nishi S."/>
            <person name="Hori S."/>
            <person name="Arai W."/>
            <person name="Tsubouchi T."/>
            <person name="Morono Y."/>
            <person name="Uchiyama I."/>
            <person name="Ito T."/>
            <person name="Fujiyama A."/>
            <person name="Inagaki F."/>
            <person name="Takami H."/>
        </authorList>
    </citation>
    <scope>NUCLEOTIDE SEQUENCE</scope>
    <source>
        <strain evidence="12">Expedition CK06-06</strain>
    </source>
</reference>
<keyword evidence="10" id="KW-0066">ATP synthesis</keyword>
<evidence type="ECO:0000256" key="6">
    <source>
        <dbReference type="ARBA" id="ARBA00022781"/>
    </source>
</evidence>
<feature type="transmembrane region" description="Helical" evidence="11">
    <location>
        <begin position="195"/>
        <end position="218"/>
    </location>
</feature>
<evidence type="ECO:0000313" key="12">
    <source>
        <dbReference type="EMBL" id="GAF68038.1"/>
    </source>
</evidence>
<dbReference type="CDD" id="cd00310">
    <property type="entry name" value="ATP-synt_Fo_a_6"/>
    <property type="match status" value="1"/>
</dbReference>
<keyword evidence="6" id="KW-0375">Hydrogen ion transport</keyword>
<dbReference type="EMBL" id="BARS01007657">
    <property type="protein sequence ID" value="GAF68038.1"/>
    <property type="molecule type" value="Genomic_DNA"/>
</dbReference>
<keyword evidence="8" id="KW-0406">Ion transport</keyword>
<sequence>MNIFVTLEHATHVSWVIWSALFVGLLLVLTGVVVRSRLAAAGGGVIPDEGLSLRNLCELVVEFLSGLAEQTMGENWRRYFPLMGTIFLFILLSNLIGLIPGIGGATSNANTTWGWAVISFVTFQYVGIKEHGWSYINHYLGPSMFEMKMGGRTVHMRVLAPIYAPIELIGHLARIFTLAIRLLANMFADHTVVGVWLMLVPVVVPAIFMGLGVLVAVLQAYV</sequence>
<feature type="non-terminal residue" evidence="12">
    <location>
        <position position="222"/>
    </location>
</feature>
<comment type="caution">
    <text evidence="12">The sequence shown here is derived from an EMBL/GenBank/DDBJ whole genome shotgun (WGS) entry which is preliminary data.</text>
</comment>
<evidence type="ECO:0000256" key="11">
    <source>
        <dbReference type="SAM" id="Phobius"/>
    </source>
</evidence>
<dbReference type="PANTHER" id="PTHR42823:SF3">
    <property type="entry name" value="ATP SYNTHASE SUBUNIT A, CHLOROPLASTIC"/>
    <property type="match status" value="1"/>
</dbReference>
<feature type="transmembrane region" description="Helical" evidence="11">
    <location>
        <begin position="112"/>
        <end position="128"/>
    </location>
</feature>
<protein>
    <recommendedName>
        <fullName evidence="13">ATP synthase subunit a</fullName>
    </recommendedName>
</protein>
<evidence type="ECO:0000256" key="9">
    <source>
        <dbReference type="ARBA" id="ARBA00023136"/>
    </source>
</evidence>
<evidence type="ECO:0000256" key="7">
    <source>
        <dbReference type="ARBA" id="ARBA00022989"/>
    </source>
</evidence>
<keyword evidence="3" id="KW-0813">Transport</keyword>
<feature type="transmembrane region" description="Helical" evidence="11">
    <location>
        <begin position="158"/>
        <end position="183"/>
    </location>
</feature>
<evidence type="ECO:0000256" key="10">
    <source>
        <dbReference type="ARBA" id="ARBA00023310"/>
    </source>
</evidence>
<evidence type="ECO:0000256" key="5">
    <source>
        <dbReference type="ARBA" id="ARBA00022692"/>
    </source>
</evidence>
<dbReference type="GO" id="GO:0045259">
    <property type="term" value="C:proton-transporting ATP synthase complex"/>
    <property type="evidence" value="ECO:0007669"/>
    <property type="project" value="UniProtKB-KW"/>
</dbReference>
<evidence type="ECO:0000256" key="3">
    <source>
        <dbReference type="ARBA" id="ARBA00022448"/>
    </source>
</evidence>
<dbReference type="PANTHER" id="PTHR42823">
    <property type="entry name" value="ATP SYNTHASE SUBUNIT A, CHLOROPLASTIC"/>
    <property type="match status" value="1"/>
</dbReference>
<feature type="transmembrane region" description="Helical" evidence="11">
    <location>
        <begin position="15"/>
        <end position="34"/>
    </location>
</feature>
<proteinExistence type="inferred from homology"/>
<dbReference type="InterPro" id="IPR045082">
    <property type="entry name" value="ATP_syn_F0_a_bact/chloroplast"/>
</dbReference>
<keyword evidence="5 11" id="KW-0812">Transmembrane</keyword>
<evidence type="ECO:0000256" key="8">
    <source>
        <dbReference type="ARBA" id="ARBA00023065"/>
    </source>
</evidence>
<comment type="subcellular location">
    <subcellularLocation>
        <location evidence="1">Membrane</location>
        <topology evidence="1">Multi-pass membrane protein</topology>
    </subcellularLocation>
</comment>
<evidence type="ECO:0000256" key="1">
    <source>
        <dbReference type="ARBA" id="ARBA00004141"/>
    </source>
</evidence>
<keyword evidence="7 11" id="KW-1133">Transmembrane helix</keyword>
<dbReference type="SUPFAM" id="SSF81336">
    <property type="entry name" value="F1F0 ATP synthase subunit A"/>
    <property type="match status" value="1"/>
</dbReference>